<evidence type="ECO:0000313" key="1">
    <source>
        <dbReference type="EMBL" id="BBG95349.1"/>
    </source>
</evidence>
<reference evidence="1" key="1">
    <citation type="journal article" date="2019" name="Science">
        <title>Mutation of a bHLH transcription factor allowed almond domestication.</title>
        <authorList>
            <person name="Sanchez-Perez R."/>
            <person name="Pavan S."/>
            <person name="Mazzeo R."/>
            <person name="Moldovan C."/>
            <person name="Aiese Cigliano R."/>
            <person name="Del Cueto J."/>
            <person name="Ricciardi F."/>
            <person name="Lotti C."/>
            <person name="Ricciardi L."/>
            <person name="Dicenta F."/>
            <person name="Lopez-Marques R.L."/>
            <person name="Lindberg Moller B."/>
        </authorList>
    </citation>
    <scope>NUCLEOTIDE SEQUENCE</scope>
</reference>
<gene>
    <name evidence="1" type="ORF">Prudu_003866</name>
</gene>
<accession>A0A4Y1QU63</accession>
<protein>
    <submittedName>
        <fullName evidence="1">Uncharacterized protein</fullName>
    </submittedName>
</protein>
<organism evidence="1">
    <name type="scientific">Prunus dulcis</name>
    <name type="common">Almond</name>
    <name type="synonym">Amygdalus dulcis</name>
    <dbReference type="NCBI Taxonomy" id="3755"/>
    <lineage>
        <taxon>Eukaryota</taxon>
        <taxon>Viridiplantae</taxon>
        <taxon>Streptophyta</taxon>
        <taxon>Embryophyta</taxon>
        <taxon>Tracheophyta</taxon>
        <taxon>Spermatophyta</taxon>
        <taxon>Magnoliopsida</taxon>
        <taxon>eudicotyledons</taxon>
        <taxon>Gunneridae</taxon>
        <taxon>Pentapetalae</taxon>
        <taxon>rosids</taxon>
        <taxon>fabids</taxon>
        <taxon>Rosales</taxon>
        <taxon>Rosaceae</taxon>
        <taxon>Amygdaloideae</taxon>
        <taxon>Amygdaleae</taxon>
        <taxon>Prunus</taxon>
    </lineage>
</organism>
<dbReference type="EMBL" id="AP019297">
    <property type="protein sequence ID" value="BBG95349.1"/>
    <property type="molecule type" value="Genomic_DNA"/>
</dbReference>
<proteinExistence type="predicted"/>
<sequence length="114" mass="12549">MPSTSTVAAHTVGEGKLCCCCQRPNAKKFLLGERNATRQTMKYSLGRNINGGCFLPEKLLNRSLLFRKTARVVNKFSMEPTSVEAAVIQETIQDCESGTLMERTDIAPPPWSNG</sequence>
<name>A0A4Y1QU63_PRUDU</name>
<dbReference type="AlphaFoldDB" id="A0A4Y1QU63"/>